<dbReference type="CDD" id="cd04048">
    <property type="entry name" value="C2A_Copine"/>
    <property type="match status" value="1"/>
</dbReference>
<dbReference type="GO" id="GO:0071277">
    <property type="term" value="P:cellular response to calcium ion"/>
    <property type="evidence" value="ECO:0007669"/>
    <property type="project" value="TreeGrafter"/>
</dbReference>
<dbReference type="PANTHER" id="PTHR10857">
    <property type="entry name" value="COPINE"/>
    <property type="match status" value="1"/>
</dbReference>
<dbReference type="PROSITE" id="PS50004">
    <property type="entry name" value="C2"/>
    <property type="match status" value="1"/>
</dbReference>
<dbReference type="PANTHER" id="PTHR10857:SF106">
    <property type="entry name" value="C2 DOMAIN-CONTAINING PROTEIN"/>
    <property type="match status" value="1"/>
</dbReference>
<proteinExistence type="predicted"/>
<gene>
    <name evidence="2" type="ORF">OSB1V03_LOCUS12862</name>
</gene>
<dbReference type="OrthoDB" id="8194173at2759"/>
<dbReference type="Gene3D" id="2.60.40.150">
    <property type="entry name" value="C2 domain"/>
    <property type="match status" value="1"/>
</dbReference>
<evidence type="ECO:0000313" key="2">
    <source>
        <dbReference type="EMBL" id="CAD7632459.1"/>
    </source>
</evidence>
<dbReference type="GO" id="GO:0005544">
    <property type="term" value="F:calcium-dependent phospholipid binding"/>
    <property type="evidence" value="ECO:0007669"/>
    <property type="project" value="InterPro"/>
</dbReference>
<sequence length="104" mass="11799">MSSPNWSQNYSNNMSSGYVSTEMMAPFQAMDTIGGNAVLPTSQIEMTLSCRNLINKDILSKSDPFCLVQMKDSWSEKFNEIGRTETITDNLNPEWVKKFVISYN</sequence>
<dbReference type="InterPro" id="IPR045052">
    <property type="entry name" value="Copine"/>
</dbReference>
<organism evidence="2">
    <name type="scientific">Medioppia subpectinata</name>
    <dbReference type="NCBI Taxonomy" id="1979941"/>
    <lineage>
        <taxon>Eukaryota</taxon>
        <taxon>Metazoa</taxon>
        <taxon>Ecdysozoa</taxon>
        <taxon>Arthropoda</taxon>
        <taxon>Chelicerata</taxon>
        <taxon>Arachnida</taxon>
        <taxon>Acari</taxon>
        <taxon>Acariformes</taxon>
        <taxon>Sarcoptiformes</taxon>
        <taxon>Oribatida</taxon>
        <taxon>Brachypylina</taxon>
        <taxon>Oppioidea</taxon>
        <taxon>Oppiidae</taxon>
        <taxon>Medioppia</taxon>
    </lineage>
</organism>
<dbReference type="SUPFAM" id="SSF49562">
    <property type="entry name" value="C2 domain (Calcium/lipid-binding domain, CaLB)"/>
    <property type="match status" value="1"/>
</dbReference>
<protein>
    <recommendedName>
        <fullName evidence="1">C2 domain-containing protein</fullName>
    </recommendedName>
</protein>
<evidence type="ECO:0000259" key="1">
    <source>
        <dbReference type="PROSITE" id="PS50004"/>
    </source>
</evidence>
<dbReference type="EMBL" id="CAJPIZ010011021">
    <property type="protein sequence ID" value="CAG2112889.1"/>
    <property type="molecule type" value="Genomic_DNA"/>
</dbReference>
<evidence type="ECO:0000313" key="3">
    <source>
        <dbReference type="Proteomes" id="UP000759131"/>
    </source>
</evidence>
<dbReference type="Proteomes" id="UP000759131">
    <property type="component" value="Unassembled WGS sequence"/>
</dbReference>
<dbReference type="Pfam" id="PF00168">
    <property type="entry name" value="C2"/>
    <property type="match status" value="1"/>
</dbReference>
<feature type="domain" description="C2" evidence="1">
    <location>
        <begin position="22"/>
        <end position="104"/>
    </location>
</feature>
<dbReference type="EMBL" id="OC865596">
    <property type="protein sequence ID" value="CAD7632459.1"/>
    <property type="molecule type" value="Genomic_DNA"/>
</dbReference>
<dbReference type="InterPro" id="IPR035892">
    <property type="entry name" value="C2_domain_sf"/>
</dbReference>
<name>A0A7R9L0I5_9ACAR</name>
<accession>A0A7R9L0I5</accession>
<keyword evidence="3" id="KW-1185">Reference proteome</keyword>
<dbReference type="InterPro" id="IPR000008">
    <property type="entry name" value="C2_dom"/>
</dbReference>
<reference evidence="2" key="1">
    <citation type="submission" date="2020-11" db="EMBL/GenBank/DDBJ databases">
        <authorList>
            <person name="Tran Van P."/>
        </authorList>
    </citation>
    <scope>NUCLEOTIDE SEQUENCE</scope>
</reference>
<feature type="non-terminal residue" evidence="2">
    <location>
        <position position="104"/>
    </location>
</feature>
<dbReference type="GO" id="GO:0005886">
    <property type="term" value="C:plasma membrane"/>
    <property type="evidence" value="ECO:0007669"/>
    <property type="project" value="TreeGrafter"/>
</dbReference>
<dbReference type="AlphaFoldDB" id="A0A7R9L0I5"/>